<dbReference type="GO" id="GO:0006355">
    <property type="term" value="P:regulation of DNA-templated transcription"/>
    <property type="evidence" value="ECO:0007669"/>
    <property type="project" value="InterPro"/>
</dbReference>
<dbReference type="AlphaFoldDB" id="A0A3N6PBJ9"/>
<comment type="caution">
    <text evidence="1">The sequence shown here is derived from an EMBL/GenBank/DDBJ whole genome shotgun (WGS) entry which is preliminary data.</text>
</comment>
<reference evidence="1 2" key="1">
    <citation type="journal article" date="2018" name="ACS Chem. Biol.">
        <title>Ketoreductase domain dysfunction expands chemodiversity: malyngamide biosynthesis in the cyanobacterium Okeania hirsuta.</title>
        <authorList>
            <person name="Moss N.A."/>
            <person name="Leao T."/>
            <person name="Rankin M."/>
            <person name="McCullough T.M."/>
            <person name="Qu P."/>
            <person name="Korobeynikov A."/>
            <person name="Smith J.L."/>
            <person name="Gerwick L."/>
            <person name="Gerwick W.H."/>
        </authorList>
    </citation>
    <scope>NUCLEOTIDE SEQUENCE [LARGE SCALE GENOMIC DNA]</scope>
    <source>
        <strain evidence="1 2">PAB10Feb10-1</strain>
    </source>
</reference>
<keyword evidence="2" id="KW-1185">Reference proteome</keyword>
<sequence length="60" mass="7249">MQLIEETMPQENLEQLINKALNFYIKQNLSENLKEELRIGAIKRAKRDLQLAEEWYELEE</sequence>
<evidence type="ECO:0000313" key="2">
    <source>
        <dbReference type="Proteomes" id="UP000269154"/>
    </source>
</evidence>
<dbReference type="Proteomes" id="UP000269154">
    <property type="component" value="Unassembled WGS sequence"/>
</dbReference>
<accession>A0A3N6PBJ9</accession>
<dbReference type="Gene3D" id="1.10.1220.10">
    <property type="entry name" value="Met repressor-like"/>
    <property type="match status" value="1"/>
</dbReference>
<gene>
    <name evidence="1" type="ORF">D5R40_15595</name>
</gene>
<dbReference type="EMBL" id="RCBY01000081">
    <property type="protein sequence ID" value="RQH40932.1"/>
    <property type="molecule type" value="Genomic_DNA"/>
</dbReference>
<organism evidence="1 2">
    <name type="scientific">Okeania hirsuta</name>
    <dbReference type="NCBI Taxonomy" id="1458930"/>
    <lineage>
        <taxon>Bacteria</taxon>
        <taxon>Bacillati</taxon>
        <taxon>Cyanobacteriota</taxon>
        <taxon>Cyanophyceae</taxon>
        <taxon>Oscillatoriophycideae</taxon>
        <taxon>Oscillatoriales</taxon>
        <taxon>Microcoleaceae</taxon>
        <taxon>Okeania</taxon>
    </lineage>
</organism>
<proteinExistence type="predicted"/>
<name>A0A3N6PBJ9_9CYAN</name>
<evidence type="ECO:0000313" key="1">
    <source>
        <dbReference type="EMBL" id="RQH40932.1"/>
    </source>
</evidence>
<protein>
    <submittedName>
        <fullName evidence="1">Uncharacterized protein</fullName>
    </submittedName>
</protein>
<dbReference type="InterPro" id="IPR013321">
    <property type="entry name" value="Arc_rbn_hlx_hlx"/>
</dbReference>